<feature type="transmembrane region" description="Helical" evidence="6">
    <location>
        <begin position="198"/>
        <end position="221"/>
    </location>
</feature>
<organism evidence="8 9">
    <name type="scientific">Vitreoscilla filiformis</name>
    <dbReference type="NCBI Taxonomy" id="63"/>
    <lineage>
        <taxon>Bacteria</taxon>
        <taxon>Pseudomonadati</taxon>
        <taxon>Pseudomonadota</taxon>
        <taxon>Betaproteobacteria</taxon>
        <taxon>Neisseriales</taxon>
        <taxon>Neisseriaceae</taxon>
        <taxon>Vitreoscilla</taxon>
    </lineage>
</organism>
<name>A0A221KDA8_VITFI</name>
<dbReference type="EMBL" id="CP022423">
    <property type="protein sequence ID" value="ASM76793.1"/>
    <property type="molecule type" value="Genomic_DNA"/>
</dbReference>
<dbReference type="InterPro" id="IPR058533">
    <property type="entry name" value="Cation_efflux_TM"/>
</dbReference>
<dbReference type="Pfam" id="PF01545">
    <property type="entry name" value="Cation_efflux"/>
    <property type="match status" value="1"/>
</dbReference>
<dbReference type="Gene3D" id="1.20.1510.10">
    <property type="entry name" value="Cation efflux protein transmembrane domain"/>
    <property type="match status" value="1"/>
</dbReference>
<keyword evidence="3" id="KW-0813">Transport</keyword>
<keyword evidence="3" id="KW-0862">Zinc</keyword>
<sequence length="230" mass="23970">MQCRHLIDGLFAKGFSMSDTCHHHGCCAVPAAPGATTRPRYRRVLLIALWVNAAMFVVELLGGWRSGSVSLWADAVDFLGDAANYGVSLWVLGQSPRMRANAALLKGLTMGAFGVFVLGKASWNALSGDVPEPMTMGVIGALALAANAAVALMLYAWREGDANMRSVWLCSRNDAIGNVAVMLAALGVLGTGSALPDLLVAGVMAVLALSGAHTVITQALAERRAAHLAA</sequence>
<keyword evidence="4 6" id="KW-1133">Transmembrane helix</keyword>
<dbReference type="KEGG" id="vff:VITFI_CDS1015"/>
<keyword evidence="3" id="KW-0864">Zinc transport</keyword>
<feature type="transmembrane region" description="Helical" evidence="6">
    <location>
        <begin position="44"/>
        <end position="64"/>
    </location>
</feature>
<reference evidence="8 9" key="1">
    <citation type="submission" date="2017-07" db="EMBL/GenBank/DDBJ databases">
        <title>Complete Genome Sequence of the cosmetic ferment Vitreoscilla filiformis (ATCC15551).</title>
        <authorList>
            <person name="Contreras S."/>
            <person name="Sagory-Zalkind P."/>
            <person name="Blanquart H."/>
            <person name="Iltis A."/>
            <person name="Morand S.C."/>
        </authorList>
    </citation>
    <scope>NUCLEOTIDE SEQUENCE [LARGE SCALE GENOMIC DNA]</scope>
    <source>
        <strain evidence="8 9">ATCC 15551</strain>
    </source>
</reference>
<accession>A0A221KDA8</accession>
<keyword evidence="3" id="KW-0406">Ion transport</keyword>
<dbReference type="GO" id="GO:0005886">
    <property type="term" value="C:plasma membrane"/>
    <property type="evidence" value="ECO:0007669"/>
    <property type="project" value="TreeGrafter"/>
</dbReference>
<dbReference type="SUPFAM" id="SSF161111">
    <property type="entry name" value="Cation efflux protein transmembrane domain-like"/>
    <property type="match status" value="1"/>
</dbReference>
<evidence type="ECO:0000256" key="4">
    <source>
        <dbReference type="ARBA" id="ARBA00022989"/>
    </source>
</evidence>
<dbReference type="GO" id="GO:0005385">
    <property type="term" value="F:zinc ion transmembrane transporter activity"/>
    <property type="evidence" value="ECO:0007669"/>
    <property type="project" value="TreeGrafter"/>
</dbReference>
<keyword evidence="2 6" id="KW-0812">Transmembrane</keyword>
<evidence type="ECO:0000256" key="5">
    <source>
        <dbReference type="ARBA" id="ARBA00023136"/>
    </source>
</evidence>
<dbReference type="Proteomes" id="UP000199729">
    <property type="component" value="Chromosome"/>
</dbReference>
<dbReference type="InterPro" id="IPR027469">
    <property type="entry name" value="Cation_efflux_TMD_sf"/>
</dbReference>
<evidence type="ECO:0000256" key="2">
    <source>
        <dbReference type="ARBA" id="ARBA00022692"/>
    </source>
</evidence>
<proteinExistence type="predicted"/>
<feature type="domain" description="Cation efflux protein transmembrane" evidence="7">
    <location>
        <begin position="45"/>
        <end position="219"/>
    </location>
</feature>
<evidence type="ECO:0000256" key="3">
    <source>
        <dbReference type="ARBA" id="ARBA00022906"/>
    </source>
</evidence>
<evidence type="ECO:0000313" key="8">
    <source>
        <dbReference type="EMBL" id="ASM76793.1"/>
    </source>
</evidence>
<feature type="transmembrane region" description="Helical" evidence="6">
    <location>
        <begin position="104"/>
        <end position="123"/>
    </location>
</feature>
<evidence type="ECO:0000256" key="6">
    <source>
        <dbReference type="SAM" id="Phobius"/>
    </source>
</evidence>
<keyword evidence="5 6" id="KW-0472">Membrane</keyword>
<keyword evidence="9" id="KW-1185">Reference proteome</keyword>
<evidence type="ECO:0000256" key="1">
    <source>
        <dbReference type="ARBA" id="ARBA00004141"/>
    </source>
</evidence>
<gene>
    <name evidence="8" type="ORF">VITFI_CDS1015</name>
</gene>
<feature type="transmembrane region" description="Helical" evidence="6">
    <location>
        <begin position="175"/>
        <end position="192"/>
    </location>
</feature>
<dbReference type="InterPro" id="IPR050681">
    <property type="entry name" value="CDF/SLC30A"/>
</dbReference>
<feature type="transmembrane region" description="Helical" evidence="6">
    <location>
        <begin position="135"/>
        <end position="155"/>
    </location>
</feature>
<feature type="transmembrane region" description="Helical" evidence="6">
    <location>
        <begin position="70"/>
        <end position="92"/>
    </location>
</feature>
<dbReference type="PANTHER" id="PTHR11562:SF17">
    <property type="entry name" value="RE54080P-RELATED"/>
    <property type="match status" value="1"/>
</dbReference>
<dbReference type="AlphaFoldDB" id="A0A221KDA8"/>
<evidence type="ECO:0000259" key="7">
    <source>
        <dbReference type="Pfam" id="PF01545"/>
    </source>
</evidence>
<protein>
    <submittedName>
        <fullName evidence="8">Cobalt transporter</fullName>
    </submittedName>
</protein>
<comment type="subcellular location">
    <subcellularLocation>
        <location evidence="1">Membrane</location>
        <topology evidence="1">Multi-pass membrane protein</topology>
    </subcellularLocation>
</comment>
<evidence type="ECO:0000313" key="9">
    <source>
        <dbReference type="Proteomes" id="UP000199729"/>
    </source>
</evidence>
<dbReference type="PANTHER" id="PTHR11562">
    <property type="entry name" value="CATION EFFLUX PROTEIN/ ZINC TRANSPORTER"/>
    <property type="match status" value="1"/>
</dbReference>